<name>A0A833TT27_PHYIN</name>
<gene>
    <name evidence="1" type="ORF">GN244_ATG01360</name>
</gene>
<sequence>MAATFLAIATSYIGAASSSNNPTLNNDRMDSAITFRRLRVHKPEEEERWVATPPIAASFKLMQKKSAQSSQLLHAAENDTPLPTAVKALIVLMGLAMTTGAIAFGAKGIQTLKYPDVNAGSAEA</sequence>
<proteinExistence type="predicted"/>
<dbReference type="Proteomes" id="UP000602510">
    <property type="component" value="Unassembled WGS sequence"/>
</dbReference>
<dbReference type="AlphaFoldDB" id="A0A833TT27"/>
<evidence type="ECO:0000313" key="2">
    <source>
        <dbReference type="Proteomes" id="UP000602510"/>
    </source>
</evidence>
<comment type="caution">
    <text evidence="1">The sequence shown here is derived from an EMBL/GenBank/DDBJ whole genome shotgun (WGS) entry which is preliminary data.</text>
</comment>
<evidence type="ECO:0000313" key="1">
    <source>
        <dbReference type="EMBL" id="KAF4046211.1"/>
    </source>
</evidence>
<reference evidence="1" key="1">
    <citation type="submission" date="2020-04" db="EMBL/GenBank/DDBJ databases">
        <title>Hybrid Assembly of Korean Phytophthora infestans isolates.</title>
        <authorList>
            <person name="Prokchorchik M."/>
            <person name="Lee Y."/>
            <person name="Seo J."/>
            <person name="Cho J.-H."/>
            <person name="Park Y.-E."/>
            <person name="Jang D.-C."/>
            <person name="Im J.-S."/>
            <person name="Choi J.-G."/>
            <person name="Park H.-J."/>
            <person name="Lee G.-B."/>
            <person name="Lee Y.-G."/>
            <person name="Hong S.-Y."/>
            <person name="Cho K."/>
            <person name="Sohn K.H."/>
        </authorList>
    </citation>
    <scope>NUCLEOTIDE SEQUENCE</scope>
    <source>
        <strain evidence="1">KR_1_A1</strain>
    </source>
</reference>
<accession>A0A833TT27</accession>
<keyword evidence="2" id="KW-1185">Reference proteome</keyword>
<dbReference type="EMBL" id="WSZM01000025">
    <property type="protein sequence ID" value="KAF4046211.1"/>
    <property type="molecule type" value="Genomic_DNA"/>
</dbReference>
<protein>
    <submittedName>
        <fullName evidence="1">Uncharacterized protein</fullName>
    </submittedName>
</protein>
<organism evidence="1 2">
    <name type="scientific">Phytophthora infestans</name>
    <name type="common">Potato late blight agent</name>
    <name type="synonym">Botrytis infestans</name>
    <dbReference type="NCBI Taxonomy" id="4787"/>
    <lineage>
        <taxon>Eukaryota</taxon>
        <taxon>Sar</taxon>
        <taxon>Stramenopiles</taxon>
        <taxon>Oomycota</taxon>
        <taxon>Peronosporomycetes</taxon>
        <taxon>Peronosporales</taxon>
        <taxon>Peronosporaceae</taxon>
        <taxon>Phytophthora</taxon>
    </lineage>
</organism>